<dbReference type="InterPro" id="IPR003959">
    <property type="entry name" value="ATPase_AAA_core"/>
</dbReference>
<dbReference type="Gene3D" id="3.40.50.300">
    <property type="entry name" value="P-loop containing nucleotide triphosphate hydrolases"/>
    <property type="match status" value="1"/>
</dbReference>
<dbReference type="Pfam" id="PF17862">
    <property type="entry name" value="AAA_lid_3"/>
    <property type="match status" value="1"/>
</dbReference>
<evidence type="ECO:0000256" key="5">
    <source>
        <dbReference type="ARBA" id="ARBA00022840"/>
    </source>
</evidence>
<keyword evidence="10" id="KW-1185">Reference proteome</keyword>
<dbReference type="Pfam" id="PF00004">
    <property type="entry name" value="AAA"/>
    <property type="match status" value="1"/>
</dbReference>
<keyword evidence="3" id="KW-0963">Cytoplasm</keyword>
<protein>
    <submittedName>
        <fullName evidence="9">ATPase, AAA family domain containing protein</fullName>
    </submittedName>
</protein>
<dbReference type="GO" id="GO:0005524">
    <property type="term" value="F:ATP binding"/>
    <property type="evidence" value="ECO:0007669"/>
    <property type="project" value="UniProtKB-KW"/>
</dbReference>
<feature type="region of interest" description="Disordered" evidence="7">
    <location>
        <begin position="156"/>
        <end position="176"/>
    </location>
</feature>
<dbReference type="AlphaFoldDB" id="A0AAD9GH66"/>
<dbReference type="SMART" id="SM00382">
    <property type="entry name" value="AAA"/>
    <property type="match status" value="1"/>
</dbReference>
<dbReference type="InterPro" id="IPR003593">
    <property type="entry name" value="AAA+_ATPase"/>
</dbReference>
<dbReference type="Proteomes" id="UP001195914">
    <property type="component" value="Unassembled WGS sequence"/>
</dbReference>
<evidence type="ECO:0000259" key="8">
    <source>
        <dbReference type="SMART" id="SM00382"/>
    </source>
</evidence>
<dbReference type="PANTHER" id="PTHR23074:SF17">
    <property type="entry name" value="FIDGETIN-LIKE PROTEIN 1"/>
    <property type="match status" value="1"/>
</dbReference>
<comment type="subcellular location">
    <subcellularLocation>
        <location evidence="1">Cytoplasm</location>
    </subcellularLocation>
</comment>
<organism evidence="9 10">
    <name type="scientific">Babesia divergens</name>
    <dbReference type="NCBI Taxonomy" id="32595"/>
    <lineage>
        <taxon>Eukaryota</taxon>
        <taxon>Sar</taxon>
        <taxon>Alveolata</taxon>
        <taxon>Apicomplexa</taxon>
        <taxon>Aconoidasida</taxon>
        <taxon>Piroplasmida</taxon>
        <taxon>Babesiidae</taxon>
        <taxon>Babesia</taxon>
    </lineage>
</organism>
<evidence type="ECO:0000256" key="3">
    <source>
        <dbReference type="ARBA" id="ARBA00022490"/>
    </source>
</evidence>
<dbReference type="FunFam" id="3.40.50.300:FF:001054">
    <property type="entry name" value="ATPase, AAA family, putative"/>
    <property type="match status" value="1"/>
</dbReference>
<keyword evidence="5 6" id="KW-0067">ATP-binding</keyword>
<proteinExistence type="inferred from homology"/>
<dbReference type="InterPro" id="IPR041569">
    <property type="entry name" value="AAA_lid_3"/>
</dbReference>
<dbReference type="PANTHER" id="PTHR23074">
    <property type="entry name" value="AAA DOMAIN-CONTAINING"/>
    <property type="match status" value="1"/>
</dbReference>
<evidence type="ECO:0000256" key="4">
    <source>
        <dbReference type="ARBA" id="ARBA00022741"/>
    </source>
</evidence>
<accession>A0AAD9GH66</accession>
<dbReference type="GO" id="GO:0005737">
    <property type="term" value="C:cytoplasm"/>
    <property type="evidence" value="ECO:0007669"/>
    <property type="project" value="UniProtKB-SubCell"/>
</dbReference>
<dbReference type="Gene3D" id="1.10.8.60">
    <property type="match status" value="1"/>
</dbReference>
<reference evidence="9" key="2">
    <citation type="submission" date="2021-05" db="EMBL/GenBank/DDBJ databases">
        <authorList>
            <person name="Pain A."/>
        </authorList>
    </citation>
    <scope>NUCLEOTIDE SEQUENCE</scope>
    <source>
        <strain evidence="9">1802A</strain>
    </source>
</reference>
<evidence type="ECO:0000256" key="7">
    <source>
        <dbReference type="SAM" id="MobiDB-lite"/>
    </source>
</evidence>
<dbReference type="EMBL" id="JAHBMH010000024">
    <property type="protein sequence ID" value="KAK1938389.1"/>
    <property type="molecule type" value="Genomic_DNA"/>
</dbReference>
<keyword evidence="4 6" id="KW-0547">Nucleotide-binding</keyword>
<dbReference type="InterPro" id="IPR027417">
    <property type="entry name" value="P-loop_NTPase"/>
</dbReference>
<comment type="caution">
    <text evidence="9">The sequence shown here is derived from an EMBL/GenBank/DDBJ whole genome shotgun (WGS) entry which is preliminary data.</text>
</comment>
<sequence>MENIAIGLAVAAIREHVPPEYAIKYLNLLLEESKRKNDKAAEWHHDEAIRHTINDMVSQLEEKICPSDDTLVSELQREFAHLTTGSRRYSSIYELPNQDGNSYDKGTKLSRSRAQYLKNFYDGGSYSCGMPLKNAARRYIMSEADGFRRRMNVVTKTGQHHIPRTNSTGSSGVNATIPAKVSPTKVSETKSHSLPSNPIAHGNPPKTVAVVPTDVAQVASAAANSDAVSAPHVKITATPAQTAPKPHPQEGTTRAPKDSYNSNNTVKRHWKTSSAVGDDISDDTNDCPPANNKRPTGGNKQPVGDEKGFKSGMDCLVKRYEEGKVSADVDIGKPKKSLGLSYPSRSSSNNNINYNSGGKDAPSSQPTIPERYIPLISGDVTPELINVVLNMKLDIGLYKITEDDIAGLDSVKKTLKDKVVQPILRPELHTGLLRAPKGVLLFGPPGTGKTTLAKWIANIANANCFEVSPSSITSKFHGESESIIKTLFKVADFDHPSIIFIDEVDAVLGKRSNNEADLSIRMKNQLLQMMDGLHCSSGNRVVIVIAATNRPTQLDDAALRRFGKRVLIPLPDVSTRQRFIYETLCKNCNGKCELSTEELGEIANATEGWNGSDLMALCMKAAEYSYDDTIEAFGGIDKIPDTTAFRGIVMKDFTRALQFVRPSYSTKGDTYFEDWNRQYGSH</sequence>
<comment type="similarity">
    <text evidence="2 6">Belongs to the AAA ATPase family.</text>
</comment>
<dbReference type="InterPro" id="IPR003960">
    <property type="entry name" value="ATPase_AAA_CS"/>
</dbReference>
<evidence type="ECO:0000256" key="6">
    <source>
        <dbReference type="RuleBase" id="RU003651"/>
    </source>
</evidence>
<dbReference type="InterPro" id="IPR050304">
    <property type="entry name" value="MT-severing_AAA_ATPase"/>
</dbReference>
<dbReference type="PROSITE" id="PS00674">
    <property type="entry name" value="AAA"/>
    <property type="match status" value="1"/>
</dbReference>
<feature type="region of interest" description="Disordered" evidence="7">
    <location>
        <begin position="340"/>
        <end position="365"/>
    </location>
</feature>
<evidence type="ECO:0000313" key="10">
    <source>
        <dbReference type="Proteomes" id="UP001195914"/>
    </source>
</evidence>
<evidence type="ECO:0000313" key="9">
    <source>
        <dbReference type="EMBL" id="KAK1938389.1"/>
    </source>
</evidence>
<evidence type="ECO:0000256" key="2">
    <source>
        <dbReference type="ARBA" id="ARBA00006914"/>
    </source>
</evidence>
<dbReference type="SUPFAM" id="SSF52540">
    <property type="entry name" value="P-loop containing nucleoside triphosphate hydrolases"/>
    <property type="match status" value="1"/>
</dbReference>
<gene>
    <name evidence="9" type="ORF">X943_000778</name>
</gene>
<name>A0AAD9GH66_BABDI</name>
<feature type="domain" description="AAA+ ATPase" evidence="8">
    <location>
        <begin position="435"/>
        <end position="572"/>
    </location>
</feature>
<feature type="region of interest" description="Disordered" evidence="7">
    <location>
        <begin position="237"/>
        <end position="310"/>
    </location>
</feature>
<feature type="compositionally biased region" description="Polar residues" evidence="7">
    <location>
        <begin position="164"/>
        <end position="174"/>
    </location>
</feature>
<reference evidence="9" key="1">
    <citation type="journal article" date="2014" name="Nucleic Acids Res.">
        <title>The evolutionary dynamics of variant antigen genes in Babesia reveal a history of genomic innovation underlying host-parasite interaction.</title>
        <authorList>
            <person name="Jackson A.P."/>
            <person name="Otto T.D."/>
            <person name="Darby A."/>
            <person name="Ramaprasad A."/>
            <person name="Xia D."/>
            <person name="Echaide I.E."/>
            <person name="Farber M."/>
            <person name="Gahlot S."/>
            <person name="Gamble J."/>
            <person name="Gupta D."/>
            <person name="Gupta Y."/>
            <person name="Jackson L."/>
            <person name="Malandrin L."/>
            <person name="Malas T.B."/>
            <person name="Moussa E."/>
            <person name="Nair M."/>
            <person name="Reid A.J."/>
            <person name="Sanders M."/>
            <person name="Sharma J."/>
            <person name="Tracey A."/>
            <person name="Quail M.A."/>
            <person name="Weir W."/>
            <person name="Wastling J.M."/>
            <person name="Hall N."/>
            <person name="Willadsen P."/>
            <person name="Lingelbach K."/>
            <person name="Shiels B."/>
            <person name="Tait A."/>
            <person name="Berriman M."/>
            <person name="Allred D.R."/>
            <person name="Pain A."/>
        </authorList>
    </citation>
    <scope>NUCLEOTIDE SEQUENCE</scope>
    <source>
        <strain evidence="9">1802A</strain>
    </source>
</reference>
<evidence type="ECO:0000256" key="1">
    <source>
        <dbReference type="ARBA" id="ARBA00004496"/>
    </source>
</evidence>
<dbReference type="GO" id="GO:0016887">
    <property type="term" value="F:ATP hydrolysis activity"/>
    <property type="evidence" value="ECO:0007669"/>
    <property type="project" value="InterPro"/>
</dbReference>
<feature type="compositionally biased region" description="Low complexity" evidence="7">
    <location>
        <begin position="340"/>
        <end position="357"/>
    </location>
</feature>